<evidence type="ECO:0000259" key="4">
    <source>
        <dbReference type="Pfam" id="PF04824"/>
    </source>
</evidence>
<comment type="subcellular location">
    <subcellularLocation>
        <location evidence="1">Nucleus</location>
    </subcellularLocation>
</comment>
<protein>
    <recommendedName>
        <fullName evidence="8">Rad21/Rec8-like protein N-terminal domain-containing protein</fullName>
    </recommendedName>
</protein>
<organism evidence="6 7">
    <name type="scientific">Stereocaulon virgatum</name>
    <dbReference type="NCBI Taxonomy" id="373712"/>
    <lineage>
        <taxon>Eukaryota</taxon>
        <taxon>Fungi</taxon>
        <taxon>Dikarya</taxon>
        <taxon>Ascomycota</taxon>
        <taxon>Pezizomycotina</taxon>
        <taxon>Lecanoromycetes</taxon>
        <taxon>OSLEUM clade</taxon>
        <taxon>Lecanoromycetidae</taxon>
        <taxon>Lecanorales</taxon>
        <taxon>Lecanorineae</taxon>
        <taxon>Stereocaulaceae</taxon>
        <taxon>Stereocaulon</taxon>
    </lineage>
</organism>
<feature type="domain" description="Rad21/Rec8-like protein N-terminal" evidence="5">
    <location>
        <begin position="1"/>
        <end position="111"/>
    </location>
</feature>
<dbReference type="InterPro" id="IPR006910">
    <property type="entry name" value="Rad21_Rec8_N"/>
</dbReference>
<dbReference type="PANTHER" id="PTHR12585">
    <property type="entry name" value="SCC1 / RAD21 FAMILY MEMBER"/>
    <property type="match status" value="1"/>
</dbReference>
<keyword evidence="7" id="KW-1185">Reference proteome</keyword>
<comment type="caution">
    <text evidence="6">The sequence shown here is derived from an EMBL/GenBank/DDBJ whole genome shotgun (WGS) entry which is preliminary data.</text>
</comment>
<dbReference type="CDD" id="cd21789">
    <property type="entry name" value="Rad21_Rec8_M_SpRec8p-like"/>
    <property type="match status" value="1"/>
</dbReference>
<sequence length="715" mass="76738">MFYSHEILTSRKGGVATVWLVATLGSKSNSKRINRKAILDVDIPKTCQIIIEPEAPMALRLQSNLLYGVSRVFNQQCGYILSDAQIAQANMRALINAVKTSALDPNAGKARPDQLMVQDDPAFLPDFALPGLDIDLSALDISTNESSRRSSILSPHSQRSSLSSHPDADESMLGLIIPSSASGGAGDLGGFILPSDNMSSAQRHSRLERFFEDEDEGFNLDPGFSVDADGNLIEERTPRPGAAPMGGGRLGHDPAASDRVRQELLEGLQAGQFEPGAIDLDLDIPRFDDDGVILPDAEPFPAMAPQPIVGSGLLDVPPESHNERESSETAEVPLQRKRRAPRALAVDERQELHNTDLAQWKTNYPANMKEAREAKQSHKSLALSRKNAAFWVYGAGIGGVGAGIGGSKLRSPLDMFAGDAIVEALTGVKASPARQKRAREDEEDHGSDSEGRRVRPREGDQLALNDDDGMISFASDGLEVGRHAHPPLPDRPSQEQSSMPWMPSSALGSLGSHQGSVVRGRGFASSVGGFPISAGAPSSLPGIGRAGPSSIDRRTSRIPSASPLVGRGRERYSSLELRTHEDDDDILSGRLASSDHALDVFQQYGPAAAVDTQTAADTQWMKATLNQEAQHFLEFVKAHITTIPASVDEDEDEISGTGQSKNSVLFEDLLPPTQHSKQVASQALHHILALATKSFLEIKQNVPYGPIDLSLPPGV</sequence>
<feature type="compositionally biased region" description="Low complexity" evidence="3">
    <location>
        <begin position="147"/>
        <end position="165"/>
    </location>
</feature>
<evidence type="ECO:0000259" key="5">
    <source>
        <dbReference type="Pfam" id="PF04825"/>
    </source>
</evidence>
<reference evidence="6 7" key="1">
    <citation type="submission" date="2024-09" db="EMBL/GenBank/DDBJ databases">
        <title>Rethinking Asexuality: The Enigmatic Case of Functional Sexual Genes in Lepraria (Stereocaulaceae).</title>
        <authorList>
            <person name="Doellman M."/>
            <person name="Sun Y."/>
            <person name="Barcenas-Pena A."/>
            <person name="Lumbsch H.T."/>
            <person name="Grewe F."/>
        </authorList>
    </citation>
    <scope>NUCLEOTIDE SEQUENCE [LARGE SCALE GENOMIC DNA]</scope>
    <source>
        <strain evidence="6 7">Mercado 3170</strain>
    </source>
</reference>
<feature type="compositionally biased region" description="Basic and acidic residues" evidence="3">
    <location>
        <begin position="318"/>
        <end position="327"/>
    </location>
</feature>
<name>A0ABR4ACV4_9LECA</name>
<feature type="region of interest" description="Disordered" evidence="3">
    <location>
        <begin position="147"/>
        <end position="168"/>
    </location>
</feature>
<feature type="region of interest" description="Disordered" evidence="3">
    <location>
        <begin position="535"/>
        <end position="569"/>
    </location>
</feature>
<evidence type="ECO:0000313" key="7">
    <source>
        <dbReference type="Proteomes" id="UP001590950"/>
    </source>
</evidence>
<evidence type="ECO:0000256" key="2">
    <source>
        <dbReference type="ARBA" id="ARBA00023242"/>
    </source>
</evidence>
<feature type="region of interest" description="Disordered" evidence="3">
    <location>
        <begin position="429"/>
        <end position="468"/>
    </location>
</feature>
<accession>A0ABR4ACV4</accession>
<evidence type="ECO:0000256" key="3">
    <source>
        <dbReference type="SAM" id="MobiDB-lite"/>
    </source>
</evidence>
<dbReference type="Pfam" id="PF04825">
    <property type="entry name" value="Rad21_Rec8_N"/>
    <property type="match status" value="1"/>
</dbReference>
<evidence type="ECO:0000256" key="1">
    <source>
        <dbReference type="ARBA" id="ARBA00004123"/>
    </source>
</evidence>
<dbReference type="EMBL" id="JBEFKJ010000013">
    <property type="protein sequence ID" value="KAL2042691.1"/>
    <property type="molecule type" value="Genomic_DNA"/>
</dbReference>
<dbReference type="InterPro" id="IPR039781">
    <property type="entry name" value="Rad21/Rec8-like"/>
</dbReference>
<dbReference type="Pfam" id="PF04824">
    <property type="entry name" value="Rad21_Rec8"/>
    <property type="match status" value="1"/>
</dbReference>
<feature type="region of interest" description="Disordered" evidence="3">
    <location>
        <begin position="317"/>
        <end position="339"/>
    </location>
</feature>
<keyword evidence="2" id="KW-0539">Nucleus</keyword>
<proteinExistence type="predicted"/>
<dbReference type="Proteomes" id="UP001590950">
    <property type="component" value="Unassembled WGS sequence"/>
</dbReference>
<feature type="region of interest" description="Disordered" evidence="3">
    <location>
        <begin position="481"/>
        <end position="501"/>
    </location>
</feature>
<evidence type="ECO:0008006" key="8">
    <source>
        <dbReference type="Google" id="ProtNLM"/>
    </source>
</evidence>
<gene>
    <name evidence="6" type="ORF">N7G274_004450</name>
</gene>
<feature type="compositionally biased region" description="Basic and acidic residues" evidence="3">
    <location>
        <begin position="446"/>
        <end position="460"/>
    </location>
</feature>
<dbReference type="InterPro" id="IPR006909">
    <property type="entry name" value="Rad21/Rec8_C_eu"/>
</dbReference>
<evidence type="ECO:0000313" key="6">
    <source>
        <dbReference type="EMBL" id="KAL2042691.1"/>
    </source>
</evidence>
<dbReference type="PANTHER" id="PTHR12585:SF70">
    <property type="entry name" value="RAD21_REC8 N TERMINAL DOMAIN PROTEIN (AFU_ORTHOLOGUE AFUA_6G02900)"/>
    <property type="match status" value="1"/>
</dbReference>
<feature type="domain" description="Rad21/Rec8-like protein C-terminal eukaryotic" evidence="4">
    <location>
        <begin position="668"/>
        <end position="713"/>
    </location>
</feature>